<accession>A0A813YKA3</accession>
<evidence type="ECO:0000313" key="3">
    <source>
        <dbReference type="Proteomes" id="UP000663829"/>
    </source>
</evidence>
<organism evidence="1 3">
    <name type="scientific">Didymodactylos carnosus</name>
    <dbReference type="NCBI Taxonomy" id="1234261"/>
    <lineage>
        <taxon>Eukaryota</taxon>
        <taxon>Metazoa</taxon>
        <taxon>Spiralia</taxon>
        <taxon>Gnathifera</taxon>
        <taxon>Rotifera</taxon>
        <taxon>Eurotatoria</taxon>
        <taxon>Bdelloidea</taxon>
        <taxon>Philodinida</taxon>
        <taxon>Philodinidae</taxon>
        <taxon>Didymodactylos</taxon>
    </lineage>
</organism>
<dbReference type="EMBL" id="CAJOBC010001309">
    <property type="protein sequence ID" value="CAF3670824.1"/>
    <property type="molecule type" value="Genomic_DNA"/>
</dbReference>
<dbReference type="AlphaFoldDB" id="A0A813YKA3"/>
<evidence type="ECO:0000313" key="2">
    <source>
        <dbReference type="EMBL" id="CAF3670824.1"/>
    </source>
</evidence>
<dbReference type="Proteomes" id="UP000681722">
    <property type="component" value="Unassembled WGS sequence"/>
</dbReference>
<evidence type="ECO:0000313" key="1">
    <source>
        <dbReference type="EMBL" id="CAF0885478.1"/>
    </source>
</evidence>
<keyword evidence="3" id="KW-1185">Reference proteome</keyword>
<sequence length="68" mass="7536">MQELTPLSGGGQHYDYHTQEIVLRPVPKCREIGGELTTEMMTANEIRSKQSESTLVISTMIASIDKPS</sequence>
<name>A0A813YKA3_9BILA</name>
<dbReference type="EMBL" id="CAJNOQ010001309">
    <property type="protein sequence ID" value="CAF0885478.1"/>
    <property type="molecule type" value="Genomic_DNA"/>
</dbReference>
<reference evidence="1" key="1">
    <citation type="submission" date="2021-02" db="EMBL/GenBank/DDBJ databases">
        <authorList>
            <person name="Nowell W R."/>
        </authorList>
    </citation>
    <scope>NUCLEOTIDE SEQUENCE</scope>
</reference>
<comment type="caution">
    <text evidence="1">The sequence shown here is derived from an EMBL/GenBank/DDBJ whole genome shotgun (WGS) entry which is preliminary data.</text>
</comment>
<proteinExistence type="predicted"/>
<dbReference type="Proteomes" id="UP000663829">
    <property type="component" value="Unassembled WGS sequence"/>
</dbReference>
<protein>
    <submittedName>
        <fullName evidence="1">Uncharacterized protein</fullName>
    </submittedName>
</protein>
<gene>
    <name evidence="1" type="ORF">GPM918_LOCUS7838</name>
    <name evidence="2" type="ORF">SRO942_LOCUS7838</name>
</gene>